<evidence type="ECO:0000256" key="2">
    <source>
        <dbReference type="ARBA" id="ARBA00022723"/>
    </source>
</evidence>
<evidence type="ECO:0000256" key="6">
    <source>
        <dbReference type="ARBA" id="ARBA00023157"/>
    </source>
</evidence>
<keyword evidence="9" id="KW-1133">Transmembrane helix</keyword>
<feature type="binding site" evidence="7">
    <location>
        <position position="154"/>
    </location>
    <ligand>
        <name>Zn(2+)</name>
        <dbReference type="ChEBI" id="CHEBI:29105"/>
        <note>catalytic</note>
    </ligand>
</feature>
<evidence type="ECO:0000256" key="4">
    <source>
        <dbReference type="ARBA" id="ARBA00022833"/>
    </source>
</evidence>
<evidence type="ECO:0000256" key="1">
    <source>
        <dbReference type="ARBA" id="ARBA00022670"/>
    </source>
</evidence>
<dbReference type="SUPFAM" id="SSF55486">
    <property type="entry name" value="Metalloproteases ('zincins'), catalytic domain"/>
    <property type="match status" value="1"/>
</dbReference>
<feature type="active site" evidence="7">
    <location>
        <position position="145"/>
    </location>
</feature>
<comment type="caution">
    <text evidence="7">Lacks conserved residue(s) required for the propagation of feature annotation.</text>
</comment>
<dbReference type="AlphaFoldDB" id="A0A0K0EGS1"/>
<protein>
    <recommendedName>
        <fullName evidence="8">Metalloendopeptidase</fullName>
        <ecNumber evidence="8">3.4.24.-</ecNumber>
    </recommendedName>
</protein>
<dbReference type="SMART" id="SM00235">
    <property type="entry name" value="ZnMc"/>
    <property type="match status" value="1"/>
</dbReference>
<keyword evidence="9" id="KW-0472">Membrane</keyword>
<dbReference type="PANTHER" id="PTHR10127">
    <property type="entry name" value="DISCOIDIN, CUB, EGF, LAMININ , AND ZINC METALLOPROTEASE DOMAIN CONTAINING"/>
    <property type="match status" value="1"/>
</dbReference>
<dbReference type="Pfam" id="PF01400">
    <property type="entry name" value="Astacin"/>
    <property type="match status" value="1"/>
</dbReference>
<proteinExistence type="predicted"/>
<dbReference type="InterPro" id="IPR024079">
    <property type="entry name" value="MetalloPept_cat_dom_sf"/>
</dbReference>
<dbReference type="EC" id="3.4.24.-" evidence="8"/>
<evidence type="ECO:0000256" key="7">
    <source>
        <dbReference type="PROSITE-ProRule" id="PRU01211"/>
    </source>
</evidence>
<keyword evidence="4 7" id="KW-0862">Zinc</keyword>
<keyword evidence="3 7" id="KW-0378">Hydrolase</keyword>
<keyword evidence="1 7" id="KW-0645">Protease</keyword>
<feature type="transmembrane region" description="Helical" evidence="9">
    <location>
        <begin position="6"/>
        <end position="24"/>
    </location>
</feature>
<feature type="binding site" evidence="7">
    <location>
        <position position="148"/>
    </location>
    <ligand>
        <name>Zn(2+)</name>
        <dbReference type="ChEBI" id="CHEBI:29105"/>
        <note>catalytic</note>
    </ligand>
</feature>
<dbReference type="PROSITE" id="PS51864">
    <property type="entry name" value="ASTACIN"/>
    <property type="match status" value="1"/>
</dbReference>
<keyword evidence="9" id="KW-0812">Transmembrane</keyword>
<dbReference type="InterPro" id="IPR006026">
    <property type="entry name" value="Peptidase_Metallo"/>
</dbReference>
<dbReference type="PANTHER" id="PTHR10127:SF780">
    <property type="entry name" value="METALLOENDOPEPTIDASE"/>
    <property type="match status" value="1"/>
</dbReference>
<keyword evidence="5 7" id="KW-0482">Metalloprotease</keyword>
<dbReference type="GO" id="GO:0006508">
    <property type="term" value="P:proteolysis"/>
    <property type="evidence" value="ECO:0007669"/>
    <property type="project" value="UniProtKB-KW"/>
</dbReference>
<dbReference type="WBParaSite" id="SSTP_0000868200.1">
    <property type="protein sequence ID" value="SSTP_0000868200.1"/>
    <property type="gene ID" value="SSTP_0000868200"/>
</dbReference>
<dbReference type="GO" id="GO:0004222">
    <property type="term" value="F:metalloendopeptidase activity"/>
    <property type="evidence" value="ECO:0007669"/>
    <property type="project" value="UniProtKB-UniRule"/>
</dbReference>
<accession>A0A0K0EGS1</accession>
<dbReference type="InterPro" id="IPR001506">
    <property type="entry name" value="Peptidase_M12A"/>
</dbReference>
<dbReference type="Gene3D" id="3.40.390.10">
    <property type="entry name" value="Collagenase (Catalytic Domain)"/>
    <property type="match status" value="1"/>
</dbReference>
<name>A0A0K0EGS1_STRER</name>
<feature type="domain" description="Peptidase M12A" evidence="10">
    <location>
        <begin position="47"/>
        <end position="253"/>
    </location>
</feature>
<evidence type="ECO:0000313" key="11">
    <source>
        <dbReference type="WBParaSite" id="SSTP_0000868200.1"/>
    </source>
</evidence>
<comment type="cofactor">
    <cofactor evidence="7 8">
        <name>Zn(2+)</name>
        <dbReference type="ChEBI" id="CHEBI:29105"/>
    </cofactor>
    <text evidence="7 8">Binds 1 zinc ion per subunit.</text>
</comment>
<evidence type="ECO:0000256" key="8">
    <source>
        <dbReference type="RuleBase" id="RU361183"/>
    </source>
</evidence>
<reference evidence="11" key="1">
    <citation type="submission" date="2015-08" db="UniProtKB">
        <authorList>
            <consortium name="WormBaseParasite"/>
        </authorList>
    </citation>
    <scope>IDENTIFICATION</scope>
</reference>
<dbReference type="GO" id="GO:0008270">
    <property type="term" value="F:zinc ion binding"/>
    <property type="evidence" value="ECO:0007669"/>
    <property type="project" value="UniProtKB-UniRule"/>
</dbReference>
<keyword evidence="2 7" id="KW-0479">Metal-binding</keyword>
<dbReference type="PRINTS" id="PR00480">
    <property type="entry name" value="ASTACIN"/>
</dbReference>
<keyword evidence="6" id="KW-1015">Disulfide bond</keyword>
<evidence type="ECO:0000256" key="9">
    <source>
        <dbReference type="SAM" id="Phobius"/>
    </source>
</evidence>
<sequence length="419" mass="48902">MKSIKYVFISILIFFLLIMKYWTINRNLPRAYILVNSDKDFTDYHINFKREIRKDWDDPWISPIKYYINPSVLKDKVKLAIEILQNNTCVTFSEQNETFDNTRGLIFQKAHSGCESFVGHVHGIRPQTINLSLHCQKNEYLILHELGHALGLVHEHSRIGRDKFIDIDYSQLGEEGKINFRIRNGPNYLNYSVDYDYASVMHYGPYDFSSFWMKLFGFPVIKSKLYWQYTYMMGQEEKVTFNDYKRINLCYCNWCNWVNNRTGERIDKNSTKCRNSGYPDFRNCSKCICPTGYTGHNCGQIIESDDGCGNTTYNANKTNIPIILVGKINCYILVRASEKKKKVSLIVSYLNAPSYTNNFCTERNAFQIKYRRDKGATGLLLCGHQSIPITIKSESRSILIMYKGIDGHSMMHFLFKETD</sequence>
<evidence type="ECO:0000259" key="10">
    <source>
        <dbReference type="PROSITE" id="PS51864"/>
    </source>
</evidence>
<evidence type="ECO:0000256" key="5">
    <source>
        <dbReference type="ARBA" id="ARBA00023049"/>
    </source>
</evidence>
<feature type="binding site" evidence="7">
    <location>
        <position position="144"/>
    </location>
    <ligand>
        <name>Zn(2+)</name>
        <dbReference type="ChEBI" id="CHEBI:29105"/>
        <note>catalytic</note>
    </ligand>
</feature>
<evidence type="ECO:0000256" key="3">
    <source>
        <dbReference type="ARBA" id="ARBA00022801"/>
    </source>
</evidence>
<organism evidence="11">
    <name type="scientific">Strongyloides stercoralis</name>
    <name type="common">Threadworm</name>
    <dbReference type="NCBI Taxonomy" id="6248"/>
    <lineage>
        <taxon>Eukaryota</taxon>
        <taxon>Metazoa</taxon>
        <taxon>Ecdysozoa</taxon>
        <taxon>Nematoda</taxon>
        <taxon>Chromadorea</taxon>
        <taxon>Rhabditida</taxon>
        <taxon>Tylenchina</taxon>
        <taxon>Panagrolaimomorpha</taxon>
        <taxon>Strongyloidoidea</taxon>
        <taxon>Strongyloididae</taxon>
        <taxon>Strongyloides</taxon>
    </lineage>
</organism>